<dbReference type="Pfam" id="PF00069">
    <property type="entry name" value="Pkinase"/>
    <property type="match status" value="1"/>
</dbReference>
<comment type="catalytic activity">
    <reaction evidence="8">
        <text>L-seryl-[protein] + ATP = O-phospho-L-seryl-[protein] + ADP + H(+)</text>
        <dbReference type="Rhea" id="RHEA:17989"/>
        <dbReference type="Rhea" id="RHEA-COMP:9863"/>
        <dbReference type="Rhea" id="RHEA-COMP:11604"/>
        <dbReference type="ChEBI" id="CHEBI:15378"/>
        <dbReference type="ChEBI" id="CHEBI:29999"/>
        <dbReference type="ChEBI" id="CHEBI:30616"/>
        <dbReference type="ChEBI" id="CHEBI:83421"/>
        <dbReference type="ChEBI" id="CHEBI:456216"/>
        <dbReference type="EC" id="2.7.11.1"/>
    </reaction>
</comment>
<feature type="domain" description="Protein kinase" evidence="11">
    <location>
        <begin position="124"/>
        <end position="189"/>
    </location>
</feature>
<dbReference type="EC" id="2.7.11.1" evidence="1"/>
<dbReference type="InterPro" id="IPR002110">
    <property type="entry name" value="Ankyrin_rpt"/>
</dbReference>
<name>A0ABM0YGT3_CAMSA</name>
<keyword evidence="5" id="KW-0418">Kinase</keyword>
<dbReference type="PANTHER" id="PTHR24343">
    <property type="entry name" value="SERINE/THREONINE KINASE"/>
    <property type="match status" value="1"/>
</dbReference>
<gene>
    <name evidence="13" type="primary">LOC104778003</name>
</gene>
<dbReference type="PROSITE" id="PS50088">
    <property type="entry name" value="ANK_REPEAT"/>
    <property type="match status" value="1"/>
</dbReference>
<dbReference type="GeneID" id="104778003"/>
<evidence type="ECO:0000256" key="10">
    <source>
        <dbReference type="SAM" id="MobiDB-lite"/>
    </source>
</evidence>
<evidence type="ECO:0000256" key="4">
    <source>
        <dbReference type="ARBA" id="ARBA00022741"/>
    </source>
</evidence>
<sequence>MNRQGGGGIEEEEEEMNRQEGGGQRLRSARPTTIHDCALSGGQRLRSEEMNAIPSFILLLRLNHGAPGSIAGKTLKSPRGLPRNLQPFGSDSLSKITPPIIYSGLDNWDVDGLLGADLLSEILADVWSCGVTLYVILVGAYPFEDPQETRDYPKTIQRILSVTYSIPEDLHLSPECRHLISRIFMADPATYGETPLHMAAKNGCNEAA</sequence>
<reference evidence="12" key="1">
    <citation type="journal article" date="2014" name="Nat. Commun.">
        <title>The emerging biofuel crop Camelina sativa retains a highly undifferentiated hexaploid genome structure.</title>
        <authorList>
            <person name="Kagale S."/>
            <person name="Koh C."/>
            <person name="Nixon J."/>
            <person name="Bollina V."/>
            <person name="Clarke W.E."/>
            <person name="Tuteja R."/>
            <person name="Spillane C."/>
            <person name="Robinson S.J."/>
            <person name="Links M.G."/>
            <person name="Clarke C."/>
            <person name="Higgins E.E."/>
            <person name="Huebert T."/>
            <person name="Sharpe A.G."/>
            <person name="Parkin I.A."/>
        </authorList>
    </citation>
    <scope>NUCLEOTIDE SEQUENCE [LARGE SCALE GENOMIC DNA]</scope>
    <source>
        <strain evidence="12">cv. DH55</strain>
    </source>
</reference>
<organism evidence="12 13">
    <name type="scientific">Camelina sativa</name>
    <name type="common">False flax</name>
    <name type="synonym">Myagrum sativum</name>
    <dbReference type="NCBI Taxonomy" id="90675"/>
    <lineage>
        <taxon>Eukaryota</taxon>
        <taxon>Viridiplantae</taxon>
        <taxon>Streptophyta</taxon>
        <taxon>Embryophyta</taxon>
        <taxon>Tracheophyta</taxon>
        <taxon>Spermatophyta</taxon>
        <taxon>Magnoliopsida</taxon>
        <taxon>eudicotyledons</taxon>
        <taxon>Gunneridae</taxon>
        <taxon>Pentapetalae</taxon>
        <taxon>rosids</taxon>
        <taxon>malvids</taxon>
        <taxon>Brassicales</taxon>
        <taxon>Brassicaceae</taxon>
        <taxon>Camelineae</taxon>
        <taxon>Camelina</taxon>
    </lineage>
</organism>
<comment type="catalytic activity">
    <reaction evidence="7">
        <text>L-threonyl-[protein] + ATP = O-phospho-L-threonyl-[protein] + ADP + H(+)</text>
        <dbReference type="Rhea" id="RHEA:46608"/>
        <dbReference type="Rhea" id="RHEA-COMP:11060"/>
        <dbReference type="Rhea" id="RHEA-COMP:11605"/>
        <dbReference type="ChEBI" id="CHEBI:15378"/>
        <dbReference type="ChEBI" id="CHEBI:30013"/>
        <dbReference type="ChEBI" id="CHEBI:30616"/>
        <dbReference type="ChEBI" id="CHEBI:61977"/>
        <dbReference type="ChEBI" id="CHEBI:456216"/>
        <dbReference type="EC" id="2.7.11.1"/>
    </reaction>
</comment>
<evidence type="ECO:0000259" key="11">
    <source>
        <dbReference type="Pfam" id="PF00069"/>
    </source>
</evidence>
<dbReference type="RefSeq" id="XP_010500659.1">
    <property type="nucleotide sequence ID" value="XM_010502357.1"/>
</dbReference>
<keyword evidence="6" id="KW-0067">ATP-binding</keyword>
<dbReference type="SUPFAM" id="SSF56112">
    <property type="entry name" value="Protein kinase-like (PK-like)"/>
    <property type="match status" value="1"/>
</dbReference>
<evidence type="ECO:0000256" key="5">
    <source>
        <dbReference type="ARBA" id="ARBA00022777"/>
    </source>
</evidence>
<feature type="repeat" description="ANK" evidence="9">
    <location>
        <begin position="191"/>
        <end position="208"/>
    </location>
</feature>
<evidence type="ECO:0000256" key="3">
    <source>
        <dbReference type="ARBA" id="ARBA00022679"/>
    </source>
</evidence>
<evidence type="ECO:0000256" key="6">
    <source>
        <dbReference type="ARBA" id="ARBA00022840"/>
    </source>
</evidence>
<feature type="region of interest" description="Disordered" evidence="10">
    <location>
        <begin position="1"/>
        <end position="33"/>
    </location>
</feature>
<keyword evidence="9" id="KW-0040">ANK repeat</keyword>
<proteinExistence type="predicted"/>
<reference evidence="13" key="2">
    <citation type="submission" date="2025-08" db="UniProtKB">
        <authorList>
            <consortium name="RefSeq"/>
        </authorList>
    </citation>
    <scope>IDENTIFICATION</scope>
    <source>
        <tissue evidence="13">Leaf</tissue>
    </source>
</reference>
<evidence type="ECO:0000256" key="9">
    <source>
        <dbReference type="PROSITE-ProRule" id="PRU00023"/>
    </source>
</evidence>
<evidence type="ECO:0000256" key="7">
    <source>
        <dbReference type="ARBA" id="ARBA00047899"/>
    </source>
</evidence>
<protein>
    <recommendedName>
        <fullName evidence="1">non-specific serine/threonine protein kinase</fullName>
        <ecNumber evidence="1">2.7.11.1</ecNumber>
    </recommendedName>
</protein>
<keyword evidence="3" id="KW-0808">Transferase</keyword>
<dbReference type="Gene3D" id="1.10.510.10">
    <property type="entry name" value="Transferase(Phosphotransferase) domain 1"/>
    <property type="match status" value="1"/>
</dbReference>
<dbReference type="PANTHER" id="PTHR24343:SF485">
    <property type="entry name" value="SERINE_THREONINE-PROTEIN KINASE SRK2D"/>
    <property type="match status" value="1"/>
</dbReference>
<keyword evidence="2" id="KW-0723">Serine/threonine-protein kinase</keyword>
<evidence type="ECO:0000256" key="2">
    <source>
        <dbReference type="ARBA" id="ARBA00022527"/>
    </source>
</evidence>
<evidence type="ECO:0000256" key="1">
    <source>
        <dbReference type="ARBA" id="ARBA00012513"/>
    </source>
</evidence>
<evidence type="ECO:0000256" key="8">
    <source>
        <dbReference type="ARBA" id="ARBA00048679"/>
    </source>
</evidence>
<keyword evidence="12" id="KW-1185">Reference proteome</keyword>
<dbReference type="Proteomes" id="UP000694864">
    <property type="component" value="Chromosome 3"/>
</dbReference>
<dbReference type="InterPro" id="IPR000719">
    <property type="entry name" value="Prot_kinase_dom"/>
</dbReference>
<evidence type="ECO:0000313" key="12">
    <source>
        <dbReference type="Proteomes" id="UP000694864"/>
    </source>
</evidence>
<keyword evidence="4" id="KW-0547">Nucleotide-binding</keyword>
<accession>A0ABM0YGT3</accession>
<dbReference type="PROSITE" id="PS50297">
    <property type="entry name" value="ANK_REP_REGION"/>
    <property type="match status" value="1"/>
</dbReference>
<dbReference type="InterPro" id="IPR011009">
    <property type="entry name" value="Kinase-like_dom_sf"/>
</dbReference>
<evidence type="ECO:0000313" key="13">
    <source>
        <dbReference type="RefSeq" id="XP_010500659.1"/>
    </source>
</evidence>